<accession>A0A1F5FBF9</accession>
<reference evidence="1 2" key="1">
    <citation type="journal article" date="2016" name="Nat. Commun.">
        <title>Thousands of microbial genomes shed light on interconnected biogeochemical processes in an aquifer system.</title>
        <authorList>
            <person name="Anantharaman K."/>
            <person name="Brown C.T."/>
            <person name="Hug L.A."/>
            <person name="Sharon I."/>
            <person name="Castelle C.J."/>
            <person name="Probst A.J."/>
            <person name="Thomas B.C."/>
            <person name="Singh A."/>
            <person name="Wilkins M.J."/>
            <person name="Karaoz U."/>
            <person name="Brodie E.L."/>
            <person name="Williams K.H."/>
            <person name="Hubbard S.S."/>
            <person name="Banfield J.F."/>
        </authorList>
    </citation>
    <scope>NUCLEOTIDE SEQUENCE [LARGE SCALE GENOMIC DNA]</scope>
</reference>
<dbReference type="Proteomes" id="UP000176682">
    <property type="component" value="Unassembled WGS sequence"/>
</dbReference>
<name>A0A1F5FBF9_9BACT</name>
<dbReference type="EMBL" id="MFAM01000072">
    <property type="protein sequence ID" value="OGD76834.1"/>
    <property type="molecule type" value="Genomic_DNA"/>
</dbReference>
<evidence type="ECO:0000313" key="1">
    <source>
        <dbReference type="EMBL" id="OGD76834.1"/>
    </source>
</evidence>
<gene>
    <name evidence="1" type="ORF">A2368_00315</name>
</gene>
<protein>
    <submittedName>
        <fullName evidence="1">Uncharacterized protein</fullName>
    </submittedName>
</protein>
<comment type="caution">
    <text evidence="1">The sequence shown here is derived from an EMBL/GenBank/DDBJ whole genome shotgun (WGS) entry which is preliminary data.</text>
</comment>
<evidence type="ECO:0000313" key="2">
    <source>
        <dbReference type="Proteomes" id="UP000176682"/>
    </source>
</evidence>
<organism evidence="1 2">
    <name type="scientific">Candidatus Collierbacteria bacterium RIFOXYB1_FULL_49_13</name>
    <dbReference type="NCBI Taxonomy" id="1817728"/>
    <lineage>
        <taxon>Bacteria</taxon>
        <taxon>Candidatus Collieribacteriota</taxon>
    </lineage>
</organism>
<proteinExistence type="predicted"/>
<sequence>MTDGKIEVELMCQQCAAYDPRNRGCREKLSFAKRNKLAEEGLCQFASIKGVALAPPYGHWITVFGDMVKQAGAWIFVGRDHGRKIKDDSGEDDNAWPT</sequence>
<dbReference type="AlphaFoldDB" id="A0A1F5FBF9"/>